<dbReference type="InterPro" id="IPR046468">
    <property type="entry name" value="Spt20-like_SEP"/>
</dbReference>
<dbReference type="EMBL" id="AWSO01000118">
    <property type="protein sequence ID" value="ESK94931.1"/>
    <property type="molecule type" value="Genomic_DNA"/>
</dbReference>
<feature type="compositionally biased region" description="Low complexity" evidence="1">
    <location>
        <begin position="232"/>
        <end position="243"/>
    </location>
</feature>
<gene>
    <name evidence="3" type="ORF">Moror_14098</name>
</gene>
<reference evidence="3 4" key="1">
    <citation type="journal article" date="2014" name="BMC Genomics">
        <title>Genome and secretome analysis of the hemibiotrophic fungal pathogen, Moniliophthora roreri, which causes frosty pod rot disease of cacao: mechanisms of the biotrophic and necrotrophic phases.</title>
        <authorList>
            <person name="Meinhardt L.W."/>
            <person name="Costa G.G.L."/>
            <person name="Thomazella D.P.T."/>
            <person name="Teixeira P.J.P.L."/>
            <person name="Carazzolle M.F."/>
            <person name="Schuster S.C."/>
            <person name="Carlson J.E."/>
            <person name="Guiltinan M.J."/>
            <person name="Mieczkowski P."/>
            <person name="Farmer A."/>
            <person name="Ramaraj T."/>
            <person name="Crozier J."/>
            <person name="Davis R.E."/>
            <person name="Shao J."/>
            <person name="Melnick R.L."/>
            <person name="Pereira G.A.G."/>
            <person name="Bailey B.A."/>
        </authorList>
    </citation>
    <scope>NUCLEOTIDE SEQUENCE [LARGE SCALE GENOMIC DNA]</scope>
    <source>
        <strain evidence="3 4">MCA 2997</strain>
    </source>
</reference>
<evidence type="ECO:0000313" key="3">
    <source>
        <dbReference type="EMBL" id="ESK94931.1"/>
    </source>
</evidence>
<dbReference type="GO" id="GO:0003712">
    <property type="term" value="F:transcription coregulator activity"/>
    <property type="evidence" value="ECO:0007669"/>
    <property type="project" value="InterPro"/>
</dbReference>
<feature type="compositionally biased region" description="Low complexity" evidence="1">
    <location>
        <begin position="448"/>
        <end position="477"/>
    </location>
</feature>
<keyword evidence="4" id="KW-1185">Reference proteome</keyword>
<feature type="compositionally biased region" description="Polar residues" evidence="1">
    <location>
        <begin position="403"/>
        <end position="412"/>
    </location>
</feature>
<sequence>MASYNQTRFMEDLLERNKSQPPSFTVHLHSDHFNLNNSGKLSYTHPTACIFADIRAHRIPTDFLDIFNSAQLPFYDGCMIVELLDHRSEDKKEPILERIVLQPNGESLYADICLMNAKYGSKWTDLDALEVEARILLATAPPLCLDPDPHLSRIANQILRVSTPNIPASLKRKAEVAEPEESKIDKAKKAKILQFWHPRLDRSHTPSYRILEAIKRKEQGIHSALPEPTPAPAQASPANQPAPQIIPPSRAPSQTPAPQSAGPAQHPVPRSTQPSPAPTNAPTPVNGGTPVPVPVPVIYAPTGAQHYQHLLQQNRVRSASPTKQQAMHQHSPSPTPSAAPQQPQIQTSAQAHMYPSVQAATAAAANQALPSTNPPPNAANGLSPADAAMLMARRATTPAAGSGSVTTSQAQRLPSPRVVPIGIQNQASQKTPVQNQVPATVRSATPTQQQNPIQASQAQASLPQSQPQNPTQTSVTPAPSSGFQPPIPGQNFLNAPPNPRNAPGQPPTTVQSAGNPQAQQPTMINSGNANGTQVNPTMNQAMQQHQLYILQQQQQKYQQVARMKLLQQQPQQTQQQRAGTPSNQGIVRPAGIGRGSPMMMQAQRVMSNSPMPGAQAQMSAGMQQQLTQNMVQNQMQQGMGQQQQQQQQQAYPVYYGQMVQGRLPPQYYQMMSQQGMNHQNMGNMPQNAQGMMFTQQYQQFLMQAGRGRGGFVMQQQQPQPQGRGGGMPGR</sequence>
<dbReference type="GO" id="GO:0000124">
    <property type="term" value="C:SAGA complex"/>
    <property type="evidence" value="ECO:0007669"/>
    <property type="project" value="InterPro"/>
</dbReference>
<dbReference type="GO" id="GO:0006357">
    <property type="term" value="P:regulation of transcription by RNA polymerase II"/>
    <property type="evidence" value="ECO:0007669"/>
    <property type="project" value="TreeGrafter"/>
</dbReference>
<dbReference type="AlphaFoldDB" id="V2XPZ3"/>
<dbReference type="STRING" id="1381753.V2XPZ3"/>
<dbReference type="InterPro" id="IPR021950">
    <property type="entry name" value="Spt20"/>
</dbReference>
<feature type="compositionally biased region" description="Polar residues" evidence="1">
    <location>
        <begin position="508"/>
        <end position="535"/>
    </location>
</feature>
<evidence type="ECO:0000259" key="2">
    <source>
        <dbReference type="Pfam" id="PF12090"/>
    </source>
</evidence>
<dbReference type="PANTHER" id="PTHR13526">
    <property type="entry name" value="TRANSCRIPTION FACTOR SPT20 HOMOLOG"/>
    <property type="match status" value="1"/>
</dbReference>
<feature type="region of interest" description="Disordered" evidence="1">
    <location>
        <begin position="396"/>
        <end position="535"/>
    </location>
</feature>
<feature type="region of interest" description="Disordered" evidence="1">
    <location>
        <begin position="223"/>
        <end position="290"/>
    </location>
</feature>
<dbReference type="PANTHER" id="PTHR13526:SF8">
    <property type="entry name" value="TRANSCRIPTION FACTOR SPT20 HOMOLOG"/>
    <property type="match status" value="1"/>
</dbReference>
<feature type="domain" description="Spt20-like SEP" evidence="2">
    <location>
        <begin position="19"/>
        <end position="157"/>
    </location>
</feature>
<comment type="caution">
    <text evidence="3">The sequence shown here is derived from an EMBL/GenBank/DDBJ whole genome shotgun (WGS) entry which is preliminary data.</text>
</comment>
<dbReference type="HOGENOM" id="CLU_019099_0_0_1"/>
<organism evidence="3 4">
    <name type="scientific">Moniliophthora roreri (strain MCA 2997)</name>
    <name type="common">Cocoa frosty pod rot fungus</name>
    <name type="synonym">Crinipellis roreri</name>
    <dbReference type="NCBI Taxonomy" id="1381753"/>
    <lineage>
        <taxon>Eukaryota</taxon>
        <taxon>Fungi</taxon>
        <taxon>Dikarya</taxon>
        <taxon>Basidiomycota</taxon>
        <taxon>Agaricomycotina</taxon>
        <taxon>Agaricomycetes</taxon>
        <taxon>Agaricomycetidae</taxon>
        <taxon>Agaricales</taxon>
        <taxon>Marasmiineae</taxon>
        <taxon>Marasmiaceae</taxon>
        <taxon>Moniliophthora</taxon>
    </lineage>
</organism>
<feature type="region of interest" description="Disordered" evidence="1">
    <location>
        <begin position="316"/>
        <end position="349"/>
    </location>
</feature>
<dbReference type="KEGG" id="mrr:Moror_14098"/>
<feature type="compositionally biased region" description="Pro residues" evidence="1">
    <location>
        <begin position="496"/>
        <end position="506"/>
    </location>
</feature>
<name>V2XPZ3_MONRO</name>
<proteinExistence type="predicted"/>
<feature type="compositionally biased region" description="Low complexity" evidence="1">
    <location>
        <begin position="336"/>
        <end position="349"/>
    </location>
</feature>
<dbReference type="OrthoDB" id="1932706at2759"/>
<evidence type="ECO:0000256" key="1">
    <source>
        <dbReference type="SAM" id="MobiDB-lite"/>
    </source>
</evidence>
<protein>
    <submittedName>
        <fullName evidence="3">Saga complex subunit spt20</fullName>
    </submittedName>
</protein>
<feature type="compositionally biased region" description="Polar residues" evidence="1">
    <location>
        <begin position="316"/>
        <end position="330"/>
    </location>
</feature>
<feature type="compositionally biased region" description="Polar residues" evidence="1">
    <location>
        <begin position="423"/>
        <end position="447"/>
    </location>
</feature>
<evidence type="ECO:0000313" key="4">
    <source>
        <dbReference type="Proteomes" id="UP000017559"/>
    </source>
</evidence>
<accession>V2XPZ3</accession>
<dbReference type="Proteomes" id="UP000017559">
    <property type="component" value="Unassembled WGS sequence"/>
</dbReference>
<dbReference type="Pfam" id="PF12090">
    <property type="entry name" value="Spt20_SEP"/>
    <property type="match status" value="1"/>
</dbReference>